<evidence type="ECO:0000256" key="2">
    <source>
        <dbReference type="ARBA" id="ARBA00009298"/>
    </source>
</evidence>
<dbReference type="InterPro" id="IPR049177">
    <property type="entry name" value="MgtC_SapB_SrpB_YhiD_N"/>
</dbReference>
<dbReference type="PATRIC" id="fig|1298851.3.peg.715"/>
<dbReference type="InterPro" id="IPR003416">
    <property type="entry name" value="MgtC/SapB/SrpB/YhiD_fam"/>
</dbReference>
<gene>
    <name evidence="9" type="primary">mgtC</name>
    <name evidence="9" type="ORF">TST_0688</name>
</gene>
<dbReference type="OrthoDB" id="9811198at2"/>
<dbReference type="Pfam" id="PF02308">
    <property type="entry name" value="MgtC"/>
    <property type="match status" value="1"/>
</dbReference>
<accession>A0A0S3QT32</accession>
<comment type="subcellular location">
    <subcellularLocation>
        <location evidence="1">Cell membrane</location>
        <topology evidence="1">Multi-pass membrane protein</topology>
    </subcellularLocation>
</comment>
<evidence type="ECO:0000256" key="5">
    <source>
        <dbReference type="ARBA" id="ARBA00022989"/>
    </source>
</evidence>
<dbReference type="GO" id="GO:0005886">
    <property type="term" value="C:plasma membrane"/>
    <property type="evidence" value="ECO:0007669"/>
    <property type="project" value="UniProtKB-SubCell"/>
</dbReference>
<evidence type="ECO:0000256" key="6">
    <source>
        <dbReference type="ARBA" id="ARBA00023136"/>
    </source>
</evidence>
<keyword evidence="5 7" id="KW-1133">Transmembrane helix</keyword>
<evidence type="ECO:0000256" key="7">
    <source>
        <dbReference type="SAM" id="Phobius"/>
    </source>
</evidence>
<feature type="transmembrane region" description="Helical" evidence="7">
    <location>
        <begin position="70"/>
        <end position="90"/>
    </location>
</feature>
<dbReference type="Proteomes" id="UP000063234">
    <property type="component" value="Chromosome"/>
</dbReference>
<keyword evidence="10" id="KW-1185">Reference proteome</keyword>
<dbReference type="STRING" id="1298851.TST_0688"/>
<keyword evidence="6 7" id="KW-0472">Membrane</keyword>
<protein>
    <submittedName>
        <fullName evidence="9">Mg2+ transporter-C family protein</fullName>
    </submittedName>
</protein>
<name>A0A0S3QT32_THET7</name>
<keyword evidence="4 7" id="KW-0812">Transmembrane</keyword>
<dbReference type="AlphaFoldDB" id="A0A0S3QT32"/>
<keyword evidence="3" id="KW-1003">Cell membrane</keyword>
<dbReference type="EMBL" id="AP013035">
    <property type="protein sequence ID" value="BAT71494.1"/>
    <property type="molecule type" value="Genomic_DNA"/>
</dbReference>
<comment type="similarity">
    <text evidence="2">Belongs to the MgtC/SapB family.</text>
</comment>
<evidence type="ECO:0000256" key="3">
    <source>
        <dbReference type="ARBA" id="ARBA00022475"/>
    </source>
</evidence>
<evidence type="ECO:0000313" key="9">
    <source>
        <dbReference type="EMBL" id="BAT71494.1"/>
    </source>
</evidence>
<dbReference type="PANTHER" id="PTHR33778">
    <property type="entry name" value="PROTEIN MGTC"/>
    <property type="match status" value="1"/>
</dbReference>
<sequence length="226" mass="24041">MGVSTVFFRLFLALVLGGIIGIEREVRNQPAGFRTHAILSIGASLIMIISVFAAHKYGISGKAPGDPTRIAAQIVSGIGFLGAGAILRIGASVKGLTTAASLWATAGVGMACGAGFYSGAIIATGLILLTLFLLGKIEKTYLFTKPKRTLLIEAVDKPSLMGHIEETLDLMGYSMDFVEVERELDKGVVEVQMVIRPKPGSIAEEDKSIIARKLLSIPEVKNVEIR</sequence>
<dbReference type="RefSeq" id="WP_068549488.1">
    <property type="nucleotide sequence ID" value="NZ_AP013035.1"/>
</dbReference>
<dbReference type="KEGG" id="ttk:TST_0688"/>
<feature type="transmembrane region" description="Helical" evidence="7">
    <location>
        <begin position="37"/>
        <end position="58"/>
    </location>
</feature>
<evidence type="ECO:0000313" key="10">
    <source>
        <dbReference type="Proteomes" id="UP000063234"/>
    </source>
</evidence>
<dbReference type="PRINTS" id="PR01837">
    <property type="entry name" value="MGTCSAPBPROT"/>
</dbReference>
<proteinExistence type="inferred from homology"/>
<organism evidence="9 10">
    <name type="scientific">Thermosulfidibacter takaii (strain DSM 17441 / JCM 13301 / NBRC 103674 / ABI70S6)</name>
    <dbReference type="NCBI Taxonomy" id="1298851"/>
    <lineage>
        <taxon>Bacteria</taxon>
        <taxon>Pseudomonadati</taxon>
        <taxon>Thermosulfidibacterota</taxon>
        <taxon>Thermosulfidibacteria</taxon>
        <taxon>Thermosulfidibacterales</taxon>
        <taxon>Thermosulfidibacteraceae</taxon>
    </lineage>
</organism>
<feature type="domain" description="MgtC/SapB/SrpB/YhiD N-terminal" evidence="8">
    <location>
        <begin position="10"/>
        <end position="139"/>
    </location>
</feature>
<evidence type="ECO:0000256" key="4">
    <source>
        <dbReference type="ARBA" id="ARBA00022692"/>
    </source>
</evidence>
<dbReference type="PANTHER" id="PTHR33778:SF1">
    <property type="entry name" value="MAGNESIUM TRANSPORTER YHID-RELATED"/>
    <property type="match status" value="1"/>
</dbReference>
<evidence type="ECO:0000259" key="8">
    <source>
        <dbReference type="Pfam" id="PF02308"/>
    </source>
</evidence>
<evidence type="ECO:0000256" key="1">
    <source>
        <dbReference type="ARBA" id="ARBA00004651"/>
    </source>
</evidence>
<reference evidence="10" key="1">
    <citation type="journal article" date="2018" name="Science">
        <title>A primordial and reversible TCA cycle in a facultatively chemolithoautotrophic thermophile.</title>
        <authorList>
            <person name="Nunoura T."/>
            <person name="Chikaraishi Y."/>
            <person name="Izaki R."/>
            <person name="Suwa T."/>
            <person name="Sato T."/>
            <person name="Harada T."/>
            <person name="Mori K."/>
            <person name="Kato Y."/>
            <person name="Miyazaki M."/>
            <person name="Shimamura S."/>
            <person name="Yanagawa K."/>
            <person name="Shuto A."/>
            <person name="Ohkouchi N."/>
            <person name="Fujita N."/>
            <person name="Takaki Y."/>
            <person name="Atomi H."/>
            <person name="Takai K."/>
        </authorList>
    </citation>
    <scope>NUCLEOTIDE SEQUENCE [LARGE SCALE GENOMIC DNA]</scope>
    <source>
        <strain evidence="10">DSM 17441 / JCM 13301 / NBRC 103674 / ABI70S6</strain>
    </source>
</reference>
<feature type="transmembrane region" description="Helical" evidence="7">
    <location>
        <begin position="102"/>
        <end position="135"/>
    </location>
</feature>